<reference evidence="1 2" key="1">
    <citation type="journal article" date="2011" name="Proc. Natl. Acad. Sci. U.S.A.">
        <title>Evolutionary erosion of yeast sex chromosomes by mating-type switching accidents.</title>
        <authorList>
            <person name="Gordon J.L."/>
            <person name="Armisen D."/>
            <person name="Proux-Wera E."/>
            <person name="Oheigeartaigh S.S."/>
            <person name="Byrne K.P."/>
            <person name="Wolfe K.H."/>
        </authorList>
    </citation>
    <scope>NUCLEOTIDE SEQUENCE [LARGE SCALE GENOMIC DNA]</scope>
    <source>
        <strain evidence="2">ATCC MYA-139 / BCRC 22969 / CBS 8797 / CCRC 22969 / KCTC 17520 / NBRC 10181 / NCYC 3082</strain>
    </source>
</reference>
<dbReference type="AlphaFoldDB" id="J7S7E9"/>
<dbReference type="RefSeq" id="XP_022465190.1">
    <property type="nucleotide sequence ID" value="XM_022608723.1"/>
</dbReference>
<dbReference type="OMA" id="FTGHRFK"/>
<evidence type="ECO:0000313" key="1">
    <source>
        <dbReference type="EMBL" id="CCK70944.1"/>
    </source>
</evidence>
<dbReference type="EMBL" id="HE978319">
    <property type="protein sequence ID" value="CCK70944.1"/>
    <property type="molecule type" value="Genomic_DNA"/>
</dbReference>
<protein>
    <submittedName>
        <fullName evidence="1">Uncharacterized protein</fullName>
    </submittedName>
</protein>
<dbReference type="GeneID" id="34526659"/>
<dbReference type="Proteomes" id="UP000006310">
    <property type="component" value="Chromosome 6"/>
</dbReference>
<accession>J7S7E9</accession>
<sequence length="618" mass="71186">MLQQDTLGDGEDHYTFDSLPPEIIQKIAGKLDIKSKYFLVDYTNVLKAIGGPNKRYKILQYTLIEQFKSQIEVIDLTTDSLNDKVSTPLLDILRTHFISEDGSAEDRLVDSTRQKTVLIVDDSTDFEQLPKFVDTVSLDLIYCPFYNNSSINKILMKFPLQYVIDNLILEFKTQEIFAGRNLFGVLDTKFFTFNSNDISPNRRVGTSVGNIQSPWLVPRCQQIILPSTVSLEMDYLTMDSFIYNIMENYGLSFPQATSLQRHQQQHSNHNHSHVDQQQNMSCIENIFHNFLGSVNFYAPNLRSIKFINHRDEETCNFIDVSTLMLNKFKTNSCPLKYLFKLHSFQNWSLPHIEYFSGHRFKYDETAMTGSTERLIRSIRDNVNYLYDFAQDETDDACPYFRVELFPRGTKRTKLLNWLPLEAFSMDSSYPHSTSISPDRNTVSDLSERDNNIRNYNKPVLCLKCDTLETLELKLLPIRKNHSIYIQGLFLPGLKELTLVNHNSVIKRPRISDKRNSIVMACYDAAGANVQNGFDADGISPPTLSTEEDDLEVGDIKPIGFSSWNYLPSCEYIHFTNNNETKQTNFIFKITNLKAHLPKINLAGSFQTFVSEKQKFIVV</sequence>
<organism evidence="1 2">
    <name type="scientific">Huiozyma naganishii (strain ATCC MYA-139 / BCRC 22969 / CBS 8797 / KCTC 17520 / NBRC 10181 / NCYC 3082 / Yp74L-3)</name>
    <name type="common">Yeast</name>
    <name type="synonym">Kazachstania naganishii</name>
    <dbReference type="NCBI Taxonomy" id="1071383"/>
    <lineage>
        <taxon>Eukaryota</taxon>
        <taxon>Fungi</taxon>
        <taxon>Dikarya</taxon>
        <taxon>Ascomycota</taxon>
        <taxon>Saccharomycotina</taxon>
        <taxon>Saccharomycetes</taxon>
        <taxon>Saccharomycetales</taxon>
        <taxon>Saccharomycetaceae</taxon>
        <taxon>Huiozyma</taxon>
    </lineage>
</organism>
<reference evidence="2" key="2">
    <citation type="submission" date="2012-08" db="EMBL/GenBank/DDBJ databases">
        <title>Genome sequence of Kazachstania naganishii.</title>
        <authorList>
            <person name="Gordon J.L."/>
            <person name="Armisen D."/>
            <person name="Proux-Wera E."/>
            <person name="OhEigeartaigh S.S."/>
            <person name="Byrne K.P."/>
            <person name="Wolfe K.H."/>
        </authorList>
    </citation>
    <scope>NUCLEOTIDE SEQUENCE [LARGE SCALE GENOMIC DNA]</scope>
    <source>
        <strain evidence="2">ATCC MYA-139 / BCRC 22969 / CBS 8797 / CCRC 22969 / KCTC 17520 / NBRC 10181 / NCYC 3082</strain>
    </source>
</reference>
<dbReference type="KEGG" id="kng:KNAG_0F02820"/>
<name>J7S7E9_HUIN7</name>
<dbReference type="eggNOG" id="ENOG502RY5S">
    <property type="taxonomic scope" value="Eukaryota"/>
</dbReference>
<gene>
    <name evidence="1" type="primary">KNAG0F02820</name>
    <name evidence="1" type="ordered locus">KNAG_0F02820</name>
</gene>
<dbReference type="OrthoDB" id="4036607at2759"/>
<keyword evidence="2" id="KW-1185">Reference proteome</keyword>
<evidence type="ECO:0000313" key="2">
    <source>
        <dbReference type="Proteomes" id="UP000006310"/>
    </source>
</evidence>
<dbReference type="HOGENOM" id="CLU_030510_0_0_1"/>
<proteinExistence type="predicted"/>